<evidence type="ECO:0000256" key="3">
    <source>
        <dbReference type="SAM" id="Phobius"/>
    </source>
</evidence>
<dbReference type="OrthoDB" id="1562405at2759"/>
<evidence type="ECO:0000256" key="2">
    <source>
        <dbReference type="SAM" id="MobiDB-lite"/>
    </source>
</evidence>
<feature type="region of interest" description="Disordered" evidence="2">
    <location>
        <begin position="2159"/>
        <end position="2199"/>
    </location>
</feature>
<proteinExistence type="predicted"/>
<sequence length="2199" mass="248310">MATFGSLLLVVFVVFLITSWIVPWLLAWFFKIRLNLNVSIGRIGLGWPYLILKEVHITRSGFSIQIEEVALRSSFLSSQVSKLLLVIIKDVRIKKDIGQSPEEGAFDPTPSRINVKDLKVPPVLISLTQFLAVHVHRVTVMLLRSVSPECLVHAAADELYVDGSVVHGARLLASVRCTSASAKILKHQQHGQAHEDVHVVLGEVAFGLALEATLLAQGPLSVEKLAVEVEKPQAVINDGFFELVRAQRLSSSAARKVDKPMWVDDNTSWQIASKILPKNFSLKVDCTTLTGMRDHSRPEFCAVLQSFAVKSSFSSVPFDMLMNVEVEEVKVRCSQVTLLRLKKLRVDGKVLNDTPMVDVLLDTLSATYTHRDIFKWASTNLSLPSGAQLTRQVSSRASKKPTPRWLLELLSRLQANVELWNIAVSLQLTDNHNAGMGCNHAKLAFVSVLDDFEEEVPLMQAWTGELLVEALWWRLGVPVLDSPDPQAKLQHIWGTPAYLGVLLLEAKKPNTLKGVMECVRFEWSDELAKFVQQAAKCLLEFRALVPVRAAAAARHSVVSLPTGESSLEEISVGVTVSNVNIFLVVNDGRKADKAVMLRLDSSRVDRARGKLGVSIDGARLLTMDTGLYYNCVRADELKQPWALLRGAKLTVKGPEVTVQSSDQISMEWSTELHLQLLGLFEDIRAFVRGLVPVLTESEAASVASGVAAGPQKRVVVRLKGEVALGIRISSRHDLRLCFDDLAVSVAGAEVAANASRARIAVDGTDTFFVDSLIVATLQDSEEIRAERRSLESFVLAWNRTWSVSMRTLLVRFPYEHSFADAVQNELVSLFKWLKVVHKYERRPFNAATPLPPDLLVRVHEFAFEMSDDPFEVRLRDNYELLEDEYREAETRKKMLAAKVEELQKNILHFPSGKVEELYKGLNKKNAEIYIQRSKQISQSGPPRTRLFAWTMQELEVLALADPSVHGTDRVLHVMAEIDRDSPWPVGGLGFTTLWCRAIRLNCKEWKFLLRDFPQPLLHIRSMLVWGRLVGAEQEAPKRARRTCQVELAPGWPSETIERGMASLKFYHDLSCDTEHFSYAFGPCWEPVIAQCNLSFERIVSPSRDPSPPLPFWDKMRLLYHGRLTMSMQTMTVLLHASLDPYNTTEEMELTWSEVVMDWTNAKFVFKGDLNIYVKTASKYDDCRLLHLPNLKLTLKLNWVCLGDPNDHHSVLPCAPDKLPEYSSNQEHDSFRAFRSQHVNLSIAVETKPASNSGGPGGNFDFPIALLYGSTLRWFESLKLILSGVTRPTRRGKLFKNVRPRKLQLSRHYRKIHLLLGLHQFQVCYWMSFAKQRGFELLGGRISCSSEHILNLVPVDDGLVHRPRAEWSIGYMNCELNDAEIWLQSALEEEKEQVSLRQPVEKCYFLSLAKVSYGRETTLEKDPHHRLVVYDLKGAWTKSNRDVAFALFDSFVKSQQLKKNLSTDALKVFKNETANTPMKNRPRTNDNLGVSTPTNPTLQQATATPSPMTKLQSGHAATMLQQLIAEVDNKNVVYSDDLSTQNKEQILQGLVSCSEHDVFYENWHIVLVNSQVLLKGCETKGYVIMSAAKAQILQRIHRPVWKQHTLVSKTTWVGSLECMQYYATVIAGDTPDENIMWLTIDNIEEKEKDSAVIEKPADVPDIVGSGHSVGGIVSETVGVGTETENSPIQLQRIVSRCKCEFFYACYGDNSLDPSSIDQVPPPPSDEGLGPWEQREQGVDAFTLMHHDLDVCTNSLQYAMILDIVNNLLLHVEPSRKEAAERMQRMRFQLQLHSYEDQRKPIQQLQNQVRSLVSKLRRLEKKTHQIQSKLCEESSSLELLAEEESLEKQVYECKEMLGAQSEELHVMISCFKETQITANQKLATMRGDKSVATIRANEICFKYAKWRLTEADGQLGIADLILSNFLYTKNSRSDDSVEHLLELGYVRMTNLLPNQVYTEVLLPTEIQSNMPVDHKRAVRVFCREKAPVGGISVKEHFEINVVPLTIGLTKNFYNTMLKFCFPERDPNTIDDDELETDTKGGLRRGGSKGSKGSKGKEASFYVKIQRKDDVEKMKERAEKNKLFIYIKIPEVPVRVSYKGSKEKNIEDIRDFSLTIPTLEYHNVTWTWLDLLLAMKNDSRRVILSQAIKQKLQIKMTKTAVEERASPQEEDKARMLFGPRSMPVGESSKTGSLKKSIFKTGK</sequence>
<evidence type="ECO:0000256" key="1">
    <source>
        <dbReference type="SAM" id="Coils"/>
    </source>
</evidence>
<gene>
    <name evidence="5" type="ORF">CLODIP_2_CD13404</name>
</gene>
<keyword evidence="1" id="KW-0175">Coiled coil</keyword>
<protein>
    <recommendedName>
        <fullName evidence="4">FMP27/BLTP2/Hobbit GFWDK motif-containing RBG unit domain-containing protein</fullName>
    </recommendedName>
</protein>
<dbReference type="PANTHER" id="PTHR15678">
    <property type="entry name" value="ANTIGEN MLAA-22-RELATED"/>
    <property type="match status" value="1"/>
</dbReference>
<feature type="compositionally biased region" description="Basic and acidic residues" evidence="2">
    <location>
        <begin position="2159"/>
        <end position="2171"/>
    </location>
</feature>
<feature type="coiled-coil region" evidence="1">
    <location>
        <begin position="871"/>
        <end position="905"/>
    </location>
</feature>
<keyword evidence="3" id="KW-0812">Transmembrane</keyword>
<dbReference type="InterPro" id="IPR019441">
    <property type="entry name" value="FMP27/BLTP2/Hobbit_GFWDK_RBG"/>
</dbReference>
<keyword evidence="6" id="KW-1185">Reference proteome</keyword>
<reference evidence="5 6" key="1">
    <citation type="submission" date="2020-04" db="EMBL/GenBank/DDBJ databases">
        <authorList>
            <person name="Alioto T."/>
            <person name="Alioto T."/>
            <person name="Gomez Garrido J."/>
        </authorList>
    </citation>
    <scope>NUCLEOTIDE SEQUENCE [LARGE SCALE GENOMIC DNA]</scope>
</reference>
<keyword evidence="3" id="KW-0472">Membrane</keyword>
<feature type="domain" description="FMP27/BLTP2/Hobbit GFWDK motif-containing RBG unit" evidence="4">
    <location>
        <begin position="1011"/>
        <end position="1143"/>
    </location>
</feature>
<organism evidence="5 6">
    <name type="scientific">Cloeon dipterum</name>
    <dbReference type="NCBI Taxonomy" id="197152"/>
    <lineage>
        <taxon>Eukaryota</taxon>
        <taxon>Metazoa</taxon>
        <taxon>Ecdysozoa</taxon>
        <taxon>Arthropoda</taxon>
        <taxon>Hexapoda</taxon>
        <taxon>Insecta</taxon>
        <taxon>Pterygota</taxon>
        <taxon>Palaeoptera</taxon>
        <taxon>Ephemeroptera</taxon>
        <taxon>Pisciforma</taxon>
        <taxon>Baetidae</taxon>
        <taxon>Cloeon</taxon>
    </lineage>
</organism>
<dbReference type="Pfam" id="PF10344">
    <property type="entry name" value="Hobbit"/>
    <property type="match status" value="1"/>
</dbReference>
<name>A0A8S1CNB2_9INSE</name>
<dbReference type="EMBL" id="CADEPI010000027">
    <property type="protein sequence ID" value="CAB3366853.1"/>
    <property type="molecule type" value="Genomic_DNA"/>
</dbReference>
<comment type="caution">
    <text evidence="5">The sequence shown here is derived from an EMBL/GenBank/DDBJ whole genome shotgun (WGS) entry which is preliminary data.</text>
</comment>
<evidence type="ECO:0000259" key="4">
    <source>
        <dbReference type="SMART" id="SM01214"/>
    </source>
</evidence>
<dbReference type="InterPro" id="IPR045167">
    <property type="entry name" value="Hobbit"/>
</dbReference>
<dbReference type="SMART" id="SM01214">
    <property type="entry name" value="Fmp27_GFWDK"/>
    <property type="match status" value="1"/>
</dbReference>
<feature type="transmembrane region" description="Helical" evidence="3">
    <location>
        <begin position="7"/>
        <end position="30"/>
    </location>
</feature>
<feature type="region of interest" description="Disordered" evidence="2">
    <location>
        <begin position="2028"/>
        <end position="2053"/>
    </location>
</feature>
<accession>A0A8S1CNB2</accession>
<evidence type="ECO:0000313" key="6">
    <source>
        <dbReference type="Proteomes" id="UP000494165"/>
    </source>
</evidence>
<evidence type="ECO:0000313" key="5">
    <source>
        <dbReference type="EMBL" id="CAB3366853.1"/>
    </source>
</evidence>
<dbReference type="PANTHER" id="PTHR15678:SF6">
    <property type="entry name" value="BRIDGE-LIKE LIPID TRANSFER PROTEIN FAMILY MEMBER 2"/>
    <property type="match status" value="1"/>
</dbReference>
<keyword evidence="3" id="KW-1133">Transmembrane helix</keyword>
<dbReference type="Proteomes" id="UP000494165">
    <property type="component" value="Unassembled WGS sequence"/>
</dbReference>